<reference evidence="2 3" key="1">
    <citation type="journal article" date="2020" name="Genome Biol. Evol.">
        <title>A new high-quality draft genome assembly of the Chinese cordyceps Ophiocordyceps sinensis.</title>
        <authorList>
            <person name="Shu R."/>
            <person name="Zhang J."/>
            <person name="Meng Q."/>
            <person name="Zhang H."/>
            <person name="Zhou G."/>
            <person name="Li M."/>
            <person name="Wu P."/>
            <person name="Zhao Y."/>
            <person name="Chen C."/>
            <person name="Qin Q."/>
        </authorList>
    </citation>
    <scope>NUCLEOTIDE SEQUENCE [LARGE SCALE GENOMIC DNA]</scope>
    <source>
        <strain evidence="2 3">IOZ07</strain>
    </source>
</reference>
<dbReference type="Proteomes" id="UP000557566">
    <property type="component" value="Unassembled WGS sequence"/>
</dbReference>
<evidence type="ECO:0000313" key="2">
    <source>
        <dbReference type="EMBL" id="KAF4513364.1"/>
    </source>
</evidence>
<organism evidence="2 3">
    <name type="scientific">Ophiocordyceps sinensis</name>
    <dbReference type="NCBI Taxonomy" id="72228"/>
    <lineage>
        <taxon>Eukaryota</taxon>
        <taxon>Fungi</taxon>
        <taxon>Dikarya</taxon>
        <taxon>Ascomycota</taxon>
        <taxon>Pezizomycotina</taxon>
        <taxon>Sordariomycetes</taxon>
        <taxon>Hypocreomycetidae</taxon>
        <taxon>Hypocreales</taxon>
        <taxon>Ophiocordycipitaceae</taxon>
        <taxon>Ophiocordyceps</taxon>
    </lineage>
</organism>
<feature type="region of interest" description="Disordered" evidence="1">
    <location>
        <begin position="1"/>
        <end position="58"/>
    </location>
</feature>
<feature type="compositionally biased region" description="Basic and acidic residues" evidence="1">
    <location>
        <begin position="111"/>
        <end position="133"/>
    </location>
</feature>
<accession>A0A8H4VA00</accession>
<keyword evidence="3" id="KW-1185">Reference proteome</keyword>
<feature type="region of interest" description="Disordered" evidence="1">
    <location>
        <begin position="85"/>
        <end position="133"/>
    </location>
</feature>
<name>A0A8H4VA00_9HYPO</name>
<evidence type="ECO:0000313" key="3">
    <source>
        <dbReference type="Proteomes" id="UP000557566"/>
    </source>
</evidence>
<comment type="caution">
    <text evidence="2">The sequence shown here is derived from an EMBL/GenBank/DDBJ whole genome shotgun (WGS) entry which is preliminary data.</text>
</comment>
<dbReference type="AlphaFoldDB" id="A0A8H4VA00"/>
<dbReference type="OrthoDB" id="5239396at2759"/>
<feature type="compositionally biased region" description="Low complexity" evidence="1">
    <location>
        <begin position="38"/>
        <end position="56"/>
    </location>
</feature>
<proteinExistence type="predicted"/>
<protein>
    <submittedName>
        <fullName evidence="2">Uncharacterized protein</fullName>
    </submittedName>
</protein>
<sequence length="191" mass="20943">MSSTPSRAGAAYEPLVPSPLNPRSCGAEGLALRRRRNSGGSSSMAARRSTTTAGMSPAERLLRHKAAQAWRMQVLRLEAPKARQIKAAAPRPELRPREVVDISAVSTVGGPRDEREPAEEKRRAAPDEGEPRAPHYDYLFRMPEVGFFMPQRLVLAMGAKRMMPLASPHEVLHSARARREGRRGDAAQSCA</sequence>
<evidence type="ECO:0000256" key="1">
    <source>
        <dbReference type="SAM" id="MobiDB-lite"/>
    </source>
</evidence>
<dbReference type="EMBL" id="JAAVMX010000001">
    <property type="protein sequence ID" value="KAF4513364.1"/>
    <property type="molecule type" value="Genomic_DNA"/>
</dbReference>
<gene>
    <name evidence="2" type="ORF">G6O67_000642</name>
</gene>